<dbReference type="EMBL" id="FNRJ01000004">
    <property type="protein sequence ID" value="SEA52441.1"/>
    <property type="molecule type" value="Genomic_DNA"/>
</dbReference>
<evidence type="ECO:0000313" key="1">
    <source>
        <dbReference type="EMBL" id="SEA52441.1"/>
    </source>
</evidence>
<reference evidence="2" key="1">
    <citation type="submission" date="2016-10" db="EMBL/GenBank/DDBJ databases">
        <authorList>
            <person name="Varghese N."/>
            <person name="Submissions S."/>
        </authorList>
    </citation>
    <scope>NUCLEOTIDE SEQUENCE [LARGE SCALE GENOMIC DNA]</scope>
    <source>
        <strain evidence="2">DSM 11526</strain>
    </source>
</reference>
<dbReference type="SUPFAM" id="SSF53383">
    <property type="entry name" value="PLP-dependent transferases"/>
    <property type="match status" value="1"/>
</dbReference>
<dbReference type="RefSeq" id="WP_091824790.1">
    <property type="nucleotide sequence ID" value="NZ_FNRJ01000004.1"/>
</dbReference>
<organism evidence="1 2">
    <name type="scientific">Marinobacterium iners DSM 11526</name>
    <dbReference type="NCBI Taxonomy" id="1122198"/>
    <lineage>
        <taxon>Bacteria</taxon>
        <taxon>Pseudomonadati</taxon>
        <taxon>Pseudomonadota</taxon>
        <taxon>Gammaproteobacteria</taxon>
        <taxon>Oceanospirillales</taxon>
        <taxon>Oceanospirillaceae</taxon>
        <taxon>Marinobacterium</taxon>
    </lineage>
</organism>
<dbReference type="InterPro" id="IPR015424">
    <property type="entry name" value="PyrdxlP-dep_Trfase"/>
</dbReference>
<proteinExistence type="predicted"/>
<dbReference type="AlphaFoldDB" id="A0A1H4BWB7"/>
<dbReference type="InterPro" id="IPR015421">
    <property type="entry name" value="PyrdxlP-dep_Trfase_major"/>
</dbReference>
<protein>
    <submittedName>
        <fullName evidence="1">dTDP-4-amino-4,6-dideoxygalactose transaminase</fullName>
    </submittedName>
</protein>
<evidence type="ECO:0000313" key="2">
    <source>
        <dbReference type="Proteomes" id="UP000242469"/>
    </source>
</evidence>
<dbReference type="OrthoDB" id="1117639at2"/>
<gene>
    <name evidence="1" type="ORF">SAMN02745729_10491</name>
</gene>
<keyword evidence="2" id="KW-1185">Reference proteome</keyword>
<dbReference type="Gene3D" id="3.40.640.10">
    <property type="entry name" value="Type I PLP-dependent aspartate aminotransferase-like (Major domain)"/>
    <property type="match status" value="1"/>
</dbReference>
<dbReference type="Proteomes" id="UP000242469">
    <property type="component" value="Unassembled WGS sequence"/>
</dbReference>
<accession>A0A1H4BWB7</accession>
<name>A0A1H4BWB7_9GAMM</name>
<sequence>MKLINNFILDAPVHLRPIFRISPFKTDDVELNNYFYSMPENVGKLKSYFHVQYPEMHVQLTPRGRDAIALALSAIKLNKNDVVTIFTTTNNFYISSCVTEEIEKFCCWSRSIEKNTKVIFINHEFGYCSRDVNYYKSLGYVVIEDYAHSFYSGTKKRNGFFSGDFLIYSLSKYFPVQAGGVLVYSNEYNFGEDVIEDDVSKYCEKVVSAYIDNADQIAIKRLNNYRYYEVLFNQLNIRPYFELNDDDYPGVFCFTVPEYVNLQEMKKYLNGQGIESSVFYGVSAYFLPCHQALSNKDIEYIFEVVKSYLSEFI</sequence>
<dbReference type="STRING" id="1122198.SAMN02745729_10491"/>